<sequence>MKITENSLDGWVRANSRKAQGIIVDLVFRLVCASAPYPLERRFPQSDSIGQPGPDGILHTQISFNPFVPEGKSYWEIGTGENAGAKATSDYKELTEAIDEEERLQATFIFVTPLSARKDWQHTWKEDAQVSWLKKRRKLKDWRDVCIIDGTKLIDWIGHFPSVEQWLNTEMGFSTEYLQTTEQRWNDLKLIGNPPPLDTGLFLINRTEACNKLHEILDGDSIRLKVDTHFPNQLADFVAAYIASLENNNQLDIVNRCLIISSPSAWDAVASLRDKHVLIADFELNDTESGGMMLLERAKRGGHAVIFAGMPGGIPGLNRVNMPSPNTYQVEQALVQAGYPDQRARSLSQKSSGNLNSLLRCLQNLSLLPQWAQETDAAELVIAELLGGWTEWMEGDQKAIDRLSGNVYGEWIGTMRNILLRPGTPLLHRDGNWKVVTRYEVWYALGPRIFNEQLDRFKDLAITVLREVDPQFELSASDRHMANVLEKKHKYSTGLRIGISESLALLGNHFKPLTSCSLGKAEQIAQMVVRATLKDGDWSLWASLNHQLPLLAEAAPDQFLHAVESSLSTVPCPFDSLFSQEGAGLFGTNYLTGLLWALETLAWESDYLIRSIVVLGELASKDPGGNWANRPINSLTTILLPWYPQTCASIAKRKAAVATLVDEFPDIGWQLIVSLMPKTHSTTMGTRKPTWRESIPDIWKPGVTNREYFEQVNGYTELAIDLAKKDNKKLAELISRLADLAPAAQDLLLTYLVSNDIAQLPETERLLIWNTLIGLVVKHRKFSDTDWALPAAQLSRMEQVASRISPTAGFYRHQRLFNERDAIFFESQGNYEEQWKKLQEIRQEAIAEVYAAGGLEAVLAFTQQVDSPVHVGLALGVIETAELEPTLLANLLLEDLKPLSLFIGGYINARFRVKGWDWIDALDFSTWQPETIGQLFANLPFSSDTWDRIGKLLSENESIYWSKTNVNPYQAGQKLSWAIDRLVEYNRAYDAVYCIWYINHEKLPLDVKQAVKVLVAVSQSSKTANTMDAHYVVEIIKALQDNDETNPDDMYLVEWLLLPFLDRHSEASPRFLMQRLADEPAFFCEILRLIYRSKNQNEEKEEVTEQRRNLALNAYHLLDDWRIPPGKQKDGSFHGEKLTYWLDEVKRECTETGHLASALSNVGKILVYTPADPGGLWIHQAAARELNSKDAQEMRNGFSTQVFNSRGVYTSTSGKAEHQLAEKYRSQAEQLEEYGYYRFATTLKGLSTSYERDAEREAADDLDDVWRS</sequence>
<comment type="caution">
    <text evidence="1">The sequence shown here is derived from an EMBL/GenBank/DDBJ whole genome shotgun (WGS) entry which is preliminary data.</text>
</comment>
<organism evidence="1 2">
    <name type="scientific">Spirosoma telluris</name>
    <dbReference type="NCBI Taxonomy" id="2183553"/>
    <lineage>
        <taxon>Bacteria</taxon>
        <taxon>Pseudomonadati</taxon>
        <taxon>Bacteroidota</taxon>
        <taxon>Cytophagia</taxon>
        <taxon>Cytophagales</taxon>
        <taxon>Cytophagaceae</taxon>
        <taxon>Spirosoma</taxon>
    </lineage>
</organism>
<proteinExistence type="predicted"/>
<evidence type="ECO:0000313" key="2">
    <source>
        <dbReference type="Proteomes" id="UP000249016"/>
    </source>
</evidence>
<accession>A0A327NFE0</accession>
<dbReference type="EMBL" id="QLII01000003">
    <property type="protein sequence ID" value="RAI72969.1"/>
    <property type="molecule type" value="Genomic_DNA"/>
</dbReference>
<protein>
    <submittedName>
        <fullName evidence="1">Uncharacterized protein</fullName>
    </submittedName>
</protein>
<evidence type="ECO:0000313" key="1">
    <source>
        <dbReference type="EMBL" id="RAI72969.1"/>
    </source>
</evidence>
<gene>
    <name evidence="1" type="ORF">HMF3257_38240</name>
</gene>
<dbReference type="OrthoDB" id="9796370at2"/>
<keyword evidence="2" id="KW-1185">Reference proteome</keyword>
<name>A0A327NFE0_9BACT</name>
<reference evidence="1 2" key="1">
    <citation type="submission" date="2018-06" db="EMBL/GenBank/DDBJ databases">
        <title>Spirosoma sp. HMF3257 Genome sequencing and assembly.</title>
        <authorList>
            <person name="Kang H."/>
            <person name="Cha I."/>
            <person name="Kim H."/>
            <person name="Kang J."/>
            <person name="Joh K."/>
        </authorList>
    </citation>
    <scope>NUCLEOTIDE SEQUENCE [LARGE SCALE GENOMIC DNA]</scope>
    <source>
        <strain evidence="1 2">HMF3257</strain>
    </source>
</reference>
<dbReference type="AlphaFoldDB" id="A0A327NFE0"/>
<dbReference type="Proteomes" id="UP000249016">
    <property type="component" value="Unassembled WGS sequence"/>
</dbReference>
<dbReference type="RefSeq" id="WP_111351091.1">
    <property type="nucleotide sequence ID" value="NZ_QLII01000003.1"/>
</dbReference>